<dbReference type="Pfam" id="PF08410">
    <property type="entry name" value="DUF1737"/>
    <property type="match status" value="1"/>
</dbReference>
<dbReference type="InterPro" id="IPR013619">
    <property type="entry name" value="DUF1737"/>
</dbReference>
<evidence type="ECO:0000313" key="2">
    <source>
        <dbReference type="EMBL" id="MDS7898131.1"/>
    </source>
</evidence>
<dbReference type="AlphaFoldDB" id="A0AB35PQV3"/>
<comment type="caution">
    <text evidence="2">The sequence shown here is derived from an EMBL/GenBank/DDBJ whole genome shotgun (WGS) entry which is preliminary data.</text>
</comment>
<gene>
    <name evidence="2" type="ORF">PTQ40_03920</name>
</gene>
<evidence type="ECO:0000259" key="1">
    <source>
        <dbReference type="Pfam" id="PF08410"/>
    </source>
</evidence>
<reference evidence="2" key="1">
    <citation type="journal article" date="2023" name="Front. Microbiol.">
        <title>Genomic characterization of carbapenem-resistant Klebsiella oxytoca complex in China: a multi-center study.</title>
        <authorList>
            <person name="Wan W."/>
            <person name="Yang X."/>
            <person name="Yu H."/>
            <person name="Wang M."/>
            <person name="Jia W."/>
            <person name="Huang B."/>
            <person name="Qu F."/>
            <person name="Shan B."/>
            <person name="Tang Y.W."/>
            <person name="Chen L."/>
            <person name="Du H."/>
        </authorList>
    </citation>
    <scope>NUCLEOTIDE SEQUENCE</scope>
    <source>
        <strain evidence="2">HD1688</strain>
    </source>
</reference>
<name>A0AB35PQV3_9ENTR</name>
<dbReference type="Proteomes" id="UP001249822">
    <property type="component" value="Unassembled WGS sequence"/>
</dbReference>
<protein>
    <submittedName>
        <fullName evidence="2">DUF1737 domain-containing protein</fullName>
    </submittedName>
</protein>
<dbReference type="EMBL" id="JAQSKY010000003">
    <property type="protein sequence ID" value="MDS7898131.1"/>
    <property type="molecule type" value="Genomic_DNA"/>
</dbReference>
<organism evidence="2 3">
    <name type="scientific">Klebsiella michiganensis</name>
    <dbReference type="NCBI Taxonomy" id="1134687"/>
    <lineage>
        <taxon>Bacteria</taxon>
        <taxon>Pseudomonadati</taxon>
        <taxon>Pseudomonadota</taxon>
        <taxon>Gammaproteobacteria</taxon>
        <taxon>Enterobacterales</taxon>
        <taxon>Enterobacteriaceae</taxon>
        <taxon>Klebsiella/Raoultella group</taxon>
        <taxon>Klebsiella</taxon>
    </lineage>
</organism>
<feature type="domain" description="DUF1737" evidence="1">
    <location>
        <begin position="44"/>
        <end position="90"/>
    </location>
</feature>
<evidence type="ECO:0000313" key="3">
    <source>
        <dbReference type="Proteomes" id="UP001249822"/>
    </source>
</evidence>
<sequence>MIFYGFVKIKTTTEPKRLKLKRSTTISNPEIKNKGHEPPDGLPRYRLLTGKDDAKFCHRVSEALALGYQLYGSPAATFNGQAVIVAQAIIWPEIQQNQAS</sequence>
<accession>A0AB35PQV3</accession>
<proteinExistence type="predicted"/>
<dbReference type="RefSeq" id="WP_223226739.1">
    <property type="nucleotide sequence ID" value="NZ_CP072119.1"/>
</dbReference>
<reference evidence="2" key="2">
    <citation type="submission" date="2023-01" db="EMBL/GenBank/DDBJ databases">
        <authorList>
            <person name="Du H."/>
            <person name="Wan W."/>
        </authorList>
    </citation>
    <scope>NUCLEOTIDE SEQUENCE</scope>
    <source>
        <strain evidence="2">HD1688</strain>
    </source>
</reference>